<dbReference type="EMBL" id="FNWJ01000003">
    <property type="protein sequence ID" value="SEH16263.1"/>
    <property type="molecule type" value="Genomic_DNA"/>
</dbReference>
<keyword evidence="1" id="KW-0732">Signal</keyword>
<feature type="signal peptide" evidence="1">
    <location>
        <begin position="1"/>
        <end position="20"/>
    </location>
</feature>
<dbReference type="PROSITE" id="PS51257">
    <property type="entry name" value="PROKAR_LIPOPROTEIN"/>
    <property type="match status" value="1"/>
</dbReference>
<evidence type="ECO:0008006" key="4">
    <source>
        <dbReference type="Google" id="ProtNLM"/>
    </source>
</evidence>
<keyword evidence="3" id="KW-1185">Reference proteome</keyword>
<accession>A0A1H6G1V5</accession>
<dbReference type="OrthoDB" id="3436074at2"/>
<name>A0A1H6G1V5_THEAL</name>
<dbReference type="AlphaFoldDB" id="A0A1H6G1V5"/>
<feature type="chain" id="PRO_5039683458" description="D-alanyl-D-alanine carboxypeptidase" evidence="1">
    <location>
        <begin position="21"/>
        <end position="328"/>
    </location>
</feature>
<organism evidence="2 3">
    <name type="scientific">Thermoleophilum album</name>
    <dbReference type="NCBI Taxonomy" id="29539"/>
    <lineage>
        <taxon>Bacteria</taxon>
        <taxon>Bacillati</taxon>
        <taxon>Actinomycetota</taxon>
        <taxon>Thermoleophilia</taxon>
        <taxon>Thermoleophilales</taxon>
        <taxon>Thermoleophilaceae</taxon>
        <taxon>Thermoleophilum</taxon>
    </lineage>
</organism>
<proteinExistence type="predicted"/>
<sequence length="328" mass="34846">MRAVLLVLATCASVALVACGGDEAAQQGTSTAAGQRSPATVPVSRPQVEPFVPDSAEVYANGKRLAGQIAQDALTYRRGATAREVAESLPDAAVSTRRLARILAPVVDPEMRSTGQVVYPQLSGVTETSLGVMVVVRQTLESADGARSSFTRVLDVRLRRSGGPWEFDSIASVGGRPMSRPASLPDEAERVLDHPNIELSDSARWDIYRGNVDPSLLTALANVADEHELAVAVIKSGHPPNVWATDRASAHSRGFAADIYAVDGELVIRQRQVGTGAHAAARMFFEGGARQLGSPWSFGGGRRSFTDPVHQDHIHVQQAAVRDVADGD</sequence>
<reference evidence="3" key="1">
    <citation type="submission" date="2016-10" db="EMBL/GenBank/DDBJ databases">
        <authorList>
            <person name="Varghese N."/>
            <person name="Submissions S."/>
        </authorList>
    </citation>
    <scope>NUCLEOTIDE SEQUENCE [LARGE SCALE GENOMIC DNA]</scope>
    <source>
        <strain evidence="3">ATCC 35263</strain>
    </source>
</reference>
<gene>
    <name evidence="2" type="ORF">SAMN02745716_2130</name>
</gene>
<dbReference type="STRING" id="29539.SAMN02745716_2130"/>
<dbReference type="RefSeq" id="WP_143038718.1">
    <property type="nucleotide sequence ID" value="NZ_FNWJ01000003.1"/>
</dbReference>
<evidence type="ECO:0000313" key="2">
    <source>
        <dbReference type="EMBL" id="SEH16263.1"/>
    </source>
</evidence>
<evidence type="ECO:0000256" key="1">
    <source>
        <dbReference type="SAM" id="SignalP"/>
    </source>
</evidence>
<dbReference type="Proteomes" id="UP000222056">
    <property type="component" value="Unassembled WGS sequence"/>
</dbReference>
<protein>
    <recommendedName>
        <fullName evidence="4">D-alanyl-D-alanine carboxypeptidase</fullName>
    </recommendedName>
</protein>
<evidence type="ECO:0000313" key="3">
    <source>
        <dbReference type="Proteomes" id="UP000222056"/>
    </source>
</evidence>